<feature type="compositionally biased region" description="Low complexity" evidence="1">
    <location>
        <begin position="353"/>
        <end position="365"/>
    </location>
</feature>
<feature type="region of interest" description="Disordered" evidence="1">
    <location>
        <begin position="190"/>
        <end position="222"/>
    </location>
</feature>
<keyword evidence="4" id="KW-1185">Reference proteome</keyword>
<name>A0A8K0X0Q5_9PEZI</name>
<reference evidence="3" key="1">
    <citation type="journal article" date="2021" name="Nat. Commun.">
        <title>Genetic determinants of endophytism in the Arabidopsis root mycobiome.</title>
        <authorList>
            <person name="Mesny F."/>
            <person name="Miyauchi S."/>
            <person name="Thiergart T."/>
            <person name="Pickel B."/>
            <person name="Atanasova L."/>
            <person name="Karlsson M."/>
            <person name="Huettel B."/>
            <person name="Barry K.W."/>
            <person name="Haridas S."/>
            <person name="Chen C."/>
            <person name="Bauer D."/>
            <person name="Andreopoulos W."/>
            <person name="Pangilinan J."/>
            <person name="LaButti K."/>
            <person name="Riley R."/>
            <person name="Lipzen A."/>
            <person name="Clum A."/>
            <person name="Drula E."/>
            <person name="Henrissat B."/>
            <person name="Kohler A."/>
            <person name="Grigoriev I.V."/>
            <person name="Martin F.M."/>
            <person name="Hacquard S."/>
        </authorList>
    </citation>
    <scope>NUCLEOTIDE SEQUENCE</scope>
    <source>
        <strain evidence="3">MPI-CAGE-AT-0016</strain>
    </source>
</reference>
<sequence length="456" mass="50594">MSRPSSYTATLSPTTASAAEAFPSHMLSGSISSLPSARQSSQISKTYKQASTLFLTRRLPEALSTILPVIEPPPGDAAEPAPIARASRSTRIKVWTLYLTILNAILELDPDEGKDAFGGQEWRALCNKVRDGDVWEEVVRDGYHGVEGDVDSDVVINLATLLLAHARTQSLNQKRLETFLASSNSPNFDLTNRFMDSPNPSSRFSSRHRSPAKRTGGTDTPRDLNARVKILELYTLHVLIRNNEWDYAREFISVSSVLDEERRDAFLQALESLQEEQQEAERIEAEARQQDEERLRRDLEEARRLRAENEEHERRRLEEDRARREGSEIDYGIENTPSAAGSSRGGAAKRTRAPSSASGPSTPKSSRAKPKGKPSQALTLSQRASMMVSSVAKLVEQLGASFRSNPMLLMRLVAFIVGLLLTLGKKSIRERLQRLLGNGYNKVMATAGMATKVSYI</sequence>
<dbReference type="CDD" id="cd22265">
    <property type="entry name" value="UDM1_RNF168"/>
    <property type="match status" value="1"/>
</dbReference>
<evidence type="ECO:0000256" key="1">
    <source>
        <dbReference type="SAM" id="MobiDB-lite"/>
    </source>
</evidence>
<keyword evidence="2" id="KW-0472">Membrane</keyword>
<feature type="compositionally biased region" description="Basic and acidic residues" evidence="1">
    <location>
        <begin position="308"/>
        <end position="327"/>
    </location>
</feature>
<evidence type="ECO:0000313" key="3">
    <source>
        <dbReference type="EMBL" id="KAH7354277.1"/>
    </source>
</evidence>
<proteinExistence type="predicted"/>
<dbReference type="EMBL" id="JAGPXD010000005">
    <property type="protein sequence ID" value="KAH7354277.1"/>
    <property type="molecule type" value="Genomic_DNA"/>
</dbReference>
<dbReference type="AlphaFoldDB" id="A0A8K0X0Q5"/>
<comment type="caution">
    <text evidence="3">The sequence shown here is derived from an EMBL/GenBank/DDBJ whole genome shotgun (WGS) entry which is preliminary data.</text>
</comment>
<evidence type="ECO:0000313" key="4">
    <source>
        <dbReference type="Proteomes" id="UP000813385"/>
    </source>
</evidence>
<organism evidence="3 4">
    <name type="scientific">Plectosphaerella cucumerina</name>
    <dbReference type="NCBI Taxonomy" id="40658"/>
    <lineage>
        <taxon>Eukaryota</taxon>
        <taxon>Fungi</taxon>
        <taxon>Dikarya</taxon>
        <taxon>Ascomycota</taxon>
        <taxon>Pezizomycotina</taxon>
        <taxon>Sordariomycetes</taxon>
        <taxon>Hypocreomycetidae</taxon>
        <taxon>Glomerellales</taxon>
        <taxon>Plectosphaerellaceae</taxon>
        <taxon>Plectosphaerella</taxon>
    </lineage>
</organism>
<keyword evidence="2" id="KW-0812">Transmembrane</keyword>
<evidence type="ECO:0000256" key="2">
    <source>
        <dbReference type="SAM" id="Phobius"/>
    </source>
</evidence>
<accession>A0A8K0X0Q5</accession>
<feature type="transmembrane region" description="Helical" evidence="2">
    <location>
        <begin position="407"/>
        <end position="424"/>
    </location>
</feature>
<dbReference type="Proteomes" id="UP000813385">
    <property type="component" value="Unassembled WGS sequence"/>
</dbReference>
<keyword evidence="2" id="KW-1133">Transmembrane helix</keyword>
<feature type="region of interest" description="Disordered" evidence="1">
    <location>
        <begin position="308"/>
        <end position="381"/>
    </location>
</feature>
<protein>
    <submittedName>
        <fullName evidence="3">Peroxin 26</fullName>
    </submittedName>
</protein>
<gene>
    <name evidence="3" type="ORF">B0T11DRAFT_342391</name>
</gene>
<dbReference type="OrthoDB" id="3981028at2759"/>